<evidence type="ECO:0000313" key="4">
    <source>
        <dbReference type="Proteomes" id="UP001302321"/>
    </source>
</evidence>
<keyword evidence="2" id="KW-0732">Signal</keyword>
<keyword evidence="4" id="KW-1185">Reference proteome</keyword>
<proteinExistence type="predicted"/>
<feature type="signal peptide" evidence="2">
    <location>
        <begin position="1"/>
        <end position="18"/>
    </location>
</feature>
<evidence type="ECO:0008006" key="5">
    <source>
        <dbReference type="Google" id="ProtNLM"/>
    </source>
</evidence>
<name>A0AAN7A3Z7_9PEZI</name>
<dbReference type="Proteomes" id="UP001302321">
    <property type="component" value="Unassembled WGS sequence"/>
</dbReference>
<sequence>MYTSTFLLTSLIAITINAQSHPMITPAPAPLVLRQANDEEDVADCFNSIGQYMTCIGKAVSTNLCINTTNLNADLECGCRQASSLYACYTSYCTPGKHQTEFVDAVDDCGVPYIGGPAPTGSPNAGSDDGHASDDENNATKTGGAPAAATKPSSAGSLNTGIWGLMAVGAVVGLL</sequence>
<dbReference type="AlphaFoldDB" id="A0AAN7A3Z7"/>
<reference evidence="3" key="2">
    <citation type="submission" date="2023-05" db="EMBL/GenBank/DDBJ databases">
        <authorList>
            <consortium name="Lawrence Berkeley National Laboratory"/>
            <person name="Steindorff A."/>
            <person name="Hensen N."/>
            <person name="Bonometti L."/>
            <person name="Westerberg I."/>
            <person name="Brannstrom I.O."/>
            <person name="Guillou S."/>
            <person name="Cros-Aarteil S."/>
            <person name="Calhoun S."/>
            <person name="Haridas S."/>
            <person name="Kuo A."/>
            <person name="Mondo S."/>
            <person name="Pangilinan J."/>
            <person name="Riley R."/>
            <person name="Labutti K."/>
            <person name="Andreopoulos B."/>
            <person name="Lipzen A."/>
            <person name="Chen C."/>
            <person name="Yanf M."/>
            <person name="Daum C."/>
            <person name="Ng V."/>
            <person name="Clum A."/>
            <person name="Ohm R."/>
            <person name="Martin F."/>
            <person name="Silar P."/>
            <person name="Natvig D."/>
            <person name="Lalanne C."/>
            <person name="Gautier V."/>
            <person name="Ament-Velasquez S.L."/>
            <person name="Kruys A."/>
            <person name="Hutchinson M.I."/>
            <person name="Powell A.J."/>
            <person name="Barry K."/>
            <person name="Miller A.N."/>
            <person name="Grigoriev I.V."/>
            <person name="Debuchy R."/>
            <person name="Gladieux P."/>
            <person name="Thoren M.H."/>
            <person name="Johannesson H."/>
        </authorList>
    </citation>
    <scope>NUCLEOTIDE SEQUENCE</scope>
    <source>
        <strain evidence="3">CBS 892.96</strain>
    </source>
</reference>
<reference evidence="3" key="1">
    <citation type="journal article" date="2023" name="Mol. Phylogenet. Evol.">
        <title>Genome-scale phylogeny and comparative genomics of the fungal order Sordariales.</title>
        <authorList>
            <person name="Hensen N."/>
            <person name="Bonometti L."/>
            <person name="Westerberg I."/>
            <person name="Brannstrom I.O."/>
            <person name="Guillou S."/>
            <person name="Cros-Aarteil S."/>
            <person name="Calhoun S."/>
            <person name="Haridas S."/>
            <person name="Kuo A."/>
            <person name="Mondo S."/>
            <person name="Pangilinan J."/>
            <person name="Riley R."/>
            <person name="LaButti K."/>
            <person name="Andreopoulos B."/>
            <person name="Lipzen A."/>
            <person name="Chen C."/>
            <person name="Yan M."/>
            <person name="Daum C."/>
            <person name="Ng V."/>
            <person name="Clum A."/>
            <person name="Steindorff A."/>
            <person name="Ohm R.A."/>
            <person name="Martin F."/>
            <person name="Silar P."/>
            <person name="Natvig D.O."/>
            <person name="Lalanne C."/>
            <person name="Gautier V."/>
            <person name="Ament-Velasquez S.L."/>
            <person name="Kruys A."/>
            <person name="Hutchinson M.I."/>
            <person name="Powell A.J."/>
            <person name="Barry K."/>
            <person name="Miller A.N."/>
            <person name="Grigoriev I.V."/>
            <person name="Debuchy R."/>
            <person name="Gladieux P."/>
            <person name="Hiltunen Thoren M."/>
            <person name="Johannesson H."/>
        </authorList>
    </citation>
    <scope>NUCLEOTIDE SEQUENCE</scope>
    <source>
        <strain evidence="3">CBS 892.96</strain>
    </source>
</reference>
<organism evidence="3 4">
    <name type="scientific">Triangularia setosa</name>
    <dbReference type="NCBI Taxonomy" id="2587417"/>
    <lineage>
        <taxon>Eukaryota</taxon>
        <taxon>Fungi</taxon>
        <taxon>Dikarya</taxon>
        <taxon>Ascomycota</taxon>
        <taxon>Pezizomycotina</taxon>
        <taxon>Sordariomycetes</taxon>
        <taxon>Sordariomycetidae</taxon>
        <taxon>Sordariales</taxon>
        <taxon>Podosporaceae</taxon>
        <taxon>Triangularia</taxon>
    </lineage>
</organism>
<feature type="chain" id="PRO_5042883122" description="Extracellular membrane protein CFEM domain-containing protein" evidence="2">
    <location>
        <begin position="19"/>
        <end position="175"/>
    </location>
</feature>
<feature type="non-terminal residue" evidence="3">
    <location>
        <position position="175"/>
    </location>
</feature>
<feature type="compositionally biased region" description="Low complexity" evidence="1">
    <location>
        <begin position="139"/>
        <end position="155"/>
    </location>
</feature>
<gene>
    <name evidence="3" type="ORF">QBC36DRAFT_337995</name>
</gene>
<comment type="caution">
    <text evidence="3">The sequence shown here is derived from an EMBL/GenBank/DDBJ whole genome shotgun (WGS) entry which is preliminary data.</text>
</comment>
<evidence type="ECO:0000256" key="1">
    <source>
        <dbReference type="SAM" id="MobiDB-lite"/>
    </source>
</evidence>
<dbReference type="EMBL" id="MU866430">
    <property type="protein sequence ID" value="KAK4172389.1"/>
    <property type="molecule type" value="Genomic_DNA"/>
</dbReference>
<accession>A0AAN7A3Z7</accession>
<feature type="region of interest" description="Disordered" evidence="1">
    <location>
        <begin position="117"/>
        <end position="155"/>
    </location>
</feature>
<evidence type="ECO:0000256" key="2">
    <source>
        <dbReference type="SAM" id="SignalP"/>
    </source>
</evidence>
<evidence type="ECO:0000313" key="3">
    <source>
        <dbReference type="EMBL" id="KAK4172389.1"/>
    </source>
</evidence>
<protein>
    <recommendedName>
        <fullName evidence="5">Extracellular membrane protein CFEM domain-containing protein</fullName>
    </recommendedName>
</protein>